<evidence type="ECO:0000313" key="2">
    <source>
        <dbReference type="EMBL" id="CAI5443168.1"/>
    </source>
</evidence>
<sequence length="447" mass="50727">MSESDEGKVQRYTENLKEGNDPKRALKRLFELQVSPEVFQKLDTRKYVKRYLQDGECAKYAERLRKKLKEQEKKRQRSAEISDEPAEPEPPVKVKKEEVTSDELFAMAMGGSSQPHRVEKIDYSKYKVSKKVPKIEPKEEPVEQSSGSSSSQKRHRNAFSPIFDSPPKISKDYIPSSITCPPSSHSSSSSGKSRPPGPTQSEAARADENMFKPRKERQKVFAGRRKRGILEEVPSLVSICQSVITANVHCVGYVGLTPYDLLKPALMKASLEQLRRILDVNPYLAEDADELFHEMVKRDFPKYAEREKDDWTWRELFDKLSTRRDEKEKNKLEMLTKRIGNSQQKNDSGRKTMVIDAAHTNIRRRTTAITPRGPSTIMAAQPSCLELSQARKNVKTQGHGRLNTLQAPMRAAVSLSRPSTSSASNSNSRNAPKVAPLMAKVRKMLRK</sequence>
<dbReference type="InterPro" id="IPR010684">
    <property type="entry name" value="RNA_pol_II_trans_fac_SIII_A"/>
</dbReference>
<dbReference type="OrthoDB" id="21513at2759"/>
<reference evidence="2" key="1">
    <citation type="submission" date="2022-11" db="EMBL/GenBank/DDBJ databases">
        <authorList>
            <person name="Kikuchi T."/>
        </authorList>
    </citation>
    <scope>NUCLEOTIDE SEQUENCE</scope>
    <source>
        <strain evidence="2">PS1010</strain>
    </source>
</reference>
<proteinExistence type="predicted"/>
<feature type="region of interest" description="Disordered" evidence="1">
    <location>
        <begin position="68"/>
        <end position="218"/>
    </location>
</feature>
<comment type="caution">
    <text evidence="2">The sequence shown here is derived from an EMBL/GenBank/DDBJ whole genome shotgun (WGS) entry which is preliminary data.</text>
</comment>
<name>A0A9P1MY56_9PELO</name>
<evidence type="ECO:0000313" key="3">
    <source>
        <dbReference type="Proteomes" id="UP001152747"/>
    </source>
</evidence>
<dbReference type="GO" id="GO:0006368">
    <property type="term" value="P:transcription elongation by RNA polymerase II"/>
    <property type="evidence" value="ECO:0007669"/>
    <property type="project" value="InterPro"/>
</dbReference>
<feature type="region of interest" description="Disordered" evidence="1">
    <location>
        <begin position="1"/>
        <end position="23"/>
    </location>
</feature>
<feature type="compositionally biased region" description="Basic and acidic residues" evidence="1">
    <location>
        <begin position="116"/>
        <end position="125"/>
    </location>
</feature>
<feature type="compositionally biased region" description="Low complexity" evidence="1">
    <location>
        <begin position="414"/>
        <end position="432"/>
    </location>
</feature>
<dbReference type="Proteomes" id="UP001152747">
    <property type="component" value="Unassembled WGS sequence"/>
</dbReference>
<dbReference type="Gene3D" id="6.10.250.3180">
    <property type="match status" value="1"/>
</dbReference>
<dbReference type="EMBL" id="CANHGI010000002">
    <property type="protein sequence ID" value="CAI5443168.1"/>
    <property type="molecule type" value="Genomic_DNA"/>
</dbReference>
<evidence type="ECO:0000256" key="1">
    <source>
        <dbReference type="SAM" id="MobiDB-lite"/>
    </source>
</evidence>
<feature type="compositionally biased region" description="Basic and acidic residues" evidence="1">
    <location>
        <begin position="68"/>
        <end position="80"/>
    </location>
</feature>
<evidence type="ECO:0008006" key="4">
    <source>
        <dbReference type="Google" id="ProtNLM"/>
    </source>
</evidence>
<dbReference type="PANTHER" id="PTHR15141:SF76">
    <property type="entry name" value="TRANSCRIPTION ELONGATION FACTOR B POLYPEPTIDE 3"/>
    <property type="match status" value="1"/>
</dbReference>
<dbReference type="Pfam" id="PF06881">
    <property type="entry name" value="Elongin_A"/>
    <property type="match status" value="1"/>
</dbReference>
<feature type="region of interest" description="Disordered" evidence="1">
    <location>
        <begin position="414"/>
        <end position="435"/>
    </location>
</feature>
<accession>A0A9P1MY56</accession>
<feature type="compositionally biased region" description="Basic and acidic residues" evidence="1">
    <location>
        <begin position="204"/>
        <end position="213"/>
    </location>
</feature>
<organism evidence="2 3">
    <name type="scientific">Caenorhabditis angaria</name>
    <dbReference type="NCBI Taxonomy" id="860376"/>
    <lineage>
        <taxon>Eukaryota</taxon>
        <taxon>Metazoa</taxon>
        <taxon>Ecdysozoa</taxon>
        <taxon>Nematoda</taxon>
        <taxon>Chromadorea</taxon>
        <taxon>Rhabditida</taxon>
        <taxon>Rhabditina</taxon>
        <taxon>Rhabditomorpha</taxon>
        <taxon>Rhabditoidea</taxon>
        <taxon>Rhabditidae</taxon>
        <taxon>Peloderinae</taxon>
        <taxon>Caenorhabditis</taxon>
    </lineage>
</organism>
<dbReference type="AlphaFoldDB" id="A0A9P1MY56"/>
<dbReference type="PANTHER" id="PTHR15141">
    <property type="entry name" value="TRANSCRIPTION ELONGATION FACTOR B POLYPEPTIDE 3"/>
    <property type="match status" value="1"/>
</dbReference>
<feature type="compositionally biased region" description="Basic and acidic residues" evidence="1">
    <location>
        <begin position="90"/>
        <end position="99"/>
    </location>
</feature>
<protein>
    <recommendedName>
        <fullName evidence="4">Elongin-A</fullName>
    </recommendedName>
</protein>
<gene>
    <name evidence="2" type="ORF">CAMP_LOCUS5805</name>
</gene>
<keyword evidence="3" id="KW-1185">Reference proteome</keyword>
<dbReference type="InterPro" id="IPR051870">
    <property type="entry name" value="Elongin-A_domain"/>
</dbReference>
<feature type="compositionally biased region" description="Low complexity" evidence="1">
    <location>
        <begin position="175"/>
        <end position="194"/>
    </location>
</feature>
<dbReference type="GO" id="GO:0070449">
    <property type="term" value="C:elongin complex"/>
    <property type="evidence" value="ECO:0007669"/>
    <property type="project" value="InterPro"/>
</dbReference>